<dbReference type="InterPro" id="IPR036322">
    <property type="entry name" value="WD40_repeat_dom_sf"/>
</dbReference>
<sequence length="586" mass="67392">MNYPVFFILLTVEFLTNSVVYAHFLDDVEKLPEFAKNDRIKEILKEKTILKKNNMFDELKVFYEDFEEEYTRRNIDFCDWVGCEYLEKKLEGYLDRDLIDKILCRPDFYPVIAAQLRENKILGTGNRASRIIEKHPSCDRLVYSVSKDGYSIAVVDENNPRNVCITNTIGETVARIFGSSNASVSSITYLSPYENSGNSDRYEDKSYMKQKILISYSNGTGFLHTGNSGVFLSGGDVVKYISQVDDSDYIKFTNNQSDHDKNMLAMVNDKVLVTCSFVVDKWSYESDMNFFIRKYESKIKQIGFLRKHHVLLCKESNGYLHLINLLNNRVRNADINQAKYSAFNFVDGHFIGAFDGKIIIRGFVEKSKFSITHEQPVSCLCYDELKGWLGIGFTDGSIQIWENERDAYSKKNETTQLKYKQIVSLPRLPETRVQKVLQIAFTYSAWIAIGLEDNTVHLRSAEERSNEYFEVIQVSELSNDAFIEELRFLQNNTVLMIRDSDQKLYFYDLYMPKSKAGSKSRGVNTDPVLNVCLDTSNKRKRLPCLDITQSPSPNKKCKPPQNRGIPNQSSPTTLTATENNDEKITL</sequence>
<dbReference type="SUPFAM" id="SSF50978">
    <property type="entry name" value="WD40 repeat-like"/>
    <property type="match status" value="1"/>
</dbReference>
<name>A0A2H9TA31_9ZZZZ</name>
<protein>
    <submittedName>
        <fullName evidence="2">Uncharacterized protein</fullName>
    </submittedName>
</protein>
<reference evidence="2" key="1">
    <citation type="journal article" date="2017" name="Appl. Environ. Microbiol.">
        <title>Molecular characterization of an Endozoicomonas-like organism causing infection in king scallop Pecten maximus L.</title>
        <authorList>
            <person name="Cano I."/>
            <person name="van Aerle R."/>
            <person name="Ross S."/>
            <person name="Verner-Jeffreys D.W."/>
            <person name="Paley R.K."/>
            <person name="Rimmer G."/>
            <person name="Ryder D."/>
            <person name="Hooper P."/>
            <person name="Stone D."/>
            <person name="Feist S.W."/>
        </authorList>
    </citation>
    <scope>NUCLEOTIDE SEQUENCE</scope>
</reference>
<evidence type="ECO:0000256" key="1">
    <source>
        <dbReference type="SAM" id="MobiDB-lite"/>
    </source>
</evidence>
<comment type="caution">
    <text evidence="2">The sequence shown here is derived from an EMBL/GenBank/DDBJ whole genome shotgun (WGS) entry which is preliminary data.</text>
</comment>
<organism evidence="2">
    <name type="scientific">invertebrate metagenome</name>
    <dbReference type="NCBI Taxonomy" id="1711999"/>
    <lineage>
        <taxon>unclassified sequences</taxon>
        <taxon>metagenomes</taxon>
        <taxon>organismal metagenomes</taxon>
    </lineage>
</organism>
<feature type="compositionally biased region" description="Polar residues" evidence="1">
    <location>
        <begin position="564"/>
        <end position="578"/>
    </location>
</feature>
<proteinExistence type="predicted"/>
<accession>A0A2H9TA31</accession>
<gene>
    <name evidence="2" type="ORF">CI610_00948</name>
</gene>
<dbReference type="AlphaFoldDB" id="A0A2H9TA31"/>
<feature type="region of interest" description="Disordered" evidence="1">
    <location>
        <begin position="544"/>
        <end position="586"/>
    </location>
</feature>
<evidence type="ECO:0000313" key="2">
    <source>
        <dbReference type="EMBL" id="PJE80049.1"/>
    </source>
</evidence>
<dbReference type="Gene3D" id="2.130.10.10">
    <property type="entry name" value="YVTN repeat-like/Quinoprotein amine dehydrogenase"/>
    <property type="match status" value="1"/>
</dbReference>
<dbReference type="InterPro" id="IPR015943">
    <property type="entry name" value="WD40/YVTN_repeat-like_dom_sf"/>
</dbReference>
<dbReference type="EMBL" id="NSIT01000034">
    <property type="protein sequence ID" value="PJE80049.1"/>
    <property type="molecule type" value="Genomic_DNA"/>
</dbReference>